<dbReference type="SUPFAM" id="SSF47769">
    <property type="entry name" value="SAM/Pointed domain"/>
    <property type="match status" value="1"/>
</dbReference>
<evidence type="ECO:0000256" key="2">
    <source>
        <dbReference type="ARBA" id="ARBA00022679"/>
    </source>
</evidence>
<evidence type="ECO:0000313" key="11">
    <source>
        <dbReference type="Proteomes" id="UP000307169"/>
    </source>
</evidence>
<dbReference type="InterPro" id="IPR008271">
    <property type="entry name" value="Ser/Thr_kinase_AS"/>
</dbReference>
<comment type="caution">
    <text evidence="10">The sequence shown here is derived from an EMBL/GenBank/DDBJ whole genome shotgun (WGS) entry which is preliminary data.</text>
</comment>
<gene>
    <name evidence="10" type="ORF">E3Q17_02295</name>
</gene>
<dbReference type="InterPro" id="IPR000719">
    <property type="entry name" value="Prot_kinase_dom"/>
</dbReference>
<keyword evidence="2" id="KW-0808">Transferase</keyword>
<feature type="region of interest" description="Disordered" evidence="7">
    <location>
        <begin position="493"/>
        <end position="752"/>
    </location>
</feature>
<feature type="domain" description="SAM" evidence="9">
    <location>
        <begin position="12"/>
        <end position="75"/>
    </location>
</feature>
<proteinExistence type="inferred from homology"/>
<evidence type="ECO:0000256" key="4">
    <source>
        <dbReference type="ARBA" id="ARBA00022777"/>
    </source>
</evidence>
<reference evidence="10 11" key="1">
    <citation type="submission" date="2019-03" db="EMBL/GenBank/DDBJ databases">
        <title>Sequencing 25 genomes of Wallemia mellicola.</title>
        <authorList>
            <person name="Gostincar C."/>
        </authorList>
    </citation>
    <scope>NUCLEOTIDE SEQUENCE [LARGE SCALE GENOMIC DNA]</scope>
    <source>
        <strain evidence="10 11">EXF-1262</strain>
    </source>
</reference>
<dbReference type="SMART" id="SM01304">
    <property type="entry name" value="Ras_bdg_2"/>
    <property type="match status" value="1"/>
</dbReference>
<feature type="compositionally biased region" description="Basic and acidic residues" evidence="7">
    <location>
        <begin position="608"/>
        <end position="646"/>
    </location>
</feature>
<dbReference type="Proteomes" id="UP000307169">
    <property type="component" value="Unassembled WGS sequence"/>
</dbReference>
<feature type="region of interest" description="Disordered" evidence="7">
    <location>
        <begin position="209"/>
        <end position="228"/>
    </location>
</feature>
<feature type="compositionally biased region" description="Polar residues" evidence="7">
    <location>
        <begin position="103"/>
        <end position="112"/>
    </location>
</feature>
<dbReference type="PROSITE" id="PS00107">
    <property type="entry name" value="PROTEIN_KINASE_ATP"/>
    <property type="match status" value="1"/>
</dbReference>
<feature type="compositionally biased region" description="Basic and acidic residues" evidence="7">
    <location>
        <begin position="530"/>
        <end position="547"/>
    </location>
</feature>
<dbReference type="Pfam" id="PF14847">
    <property type="entry name" value="Ras_bdg_2"/>
    <property type="match status" value="1"/>
</dbReference>
<dbReference type="PANTHER" id="PTHR48016">
    <property type="entry name" value="MAP KINASE KINASE KINASE SSK2-RELATED-RELATED"/>
    <property type="match status" value="1"/>
</dbReference>
<protein>
    <submittedName>
        <fullName evidence="10">Pkinase-domain-containing protein</fullName>
    </submittedName>
</protein>
<dbReference type="PROSITE" id="PS50011">
    <property type="entry name" value="PROTEIN_KINASE_DOM"/>
    <property type="match status" value="1"/>
</dbReference>
<evidence type="ECO:0000256" key="3">
    <source>
        <dbReference type="ARBA" id="ARBA00022741"/>
    </source>
</evidence>
<keyword evidence="3 6" id="KW-0547">Nucleotide-binding</keyword>
<dbReference type="CDD" id="cd09534">
    <property type="entry name" value="SAM_Ste11_fungal"/>
    <property type="match status" value="1"/>
</dbReference>
<dbReference type="InterPro" id="IPR050538">
    <property type="entry name" value="MAP_kinase_kinase_kinase"/>
</dbReference>
<keyword evidence="4 10" id="KW-0418">Kinase</keyword>
<dbReference type="Pfam" id="PF00069">
    <property type="entry name" value="Pkinase"/>
    <property type="match status" value="1"/>
</dbReference>
<dbReference type="EMBL" id="SPRH01000024">
    <property type="protein sequence ID" value="TIC00253.1"/>
    <property type="molecule type" value="Genomic_DNA"/>
</dbReference>
<accession>A0A4T0MLD4</accession>
<evidence type="ECO:0000259" key="9">
    <source>
        <dbReference type="PROSITE" id="PS50105"/>
    </source>
</evidence>
<dbReference type="GO" id="GO:0005524">
    <property type="term" value="F:ATP binding"/>
    <property type="evidence" value="ECO:0007669"/>
    <property type="project" value="UniProtKB-UniRule"/>
</dbReference>
<evidence type="ECO:0000313" key="10">
    <source>
        <dbReference type="EMBL" id="TIC00253.1"/>
    </source>
</evidence>
<dbReference type="InterPro" id="IPR017441">
    <property type="entry name" value="Protein_kinase_ATP_BS"/>
</dbReference>
<dbReference type="GO" id="GO:0004709">
    <property type="term" value="F:MAP kinase kinase kinase activity"/>
    <property type="evidence" value="ECO:0007669"/>
    <property type="project" value="UniProtKB-ARBA"/>
</dbReference>
<evidence type="ECO:0000256" key="7">
    <source>
        <dbReference type="SAM" id="MobiDB-lite"/>
    </source>
</evidence>
<organism evidence="10 11">
    <name type="scientific">Wallemia mellicola</name>
    <dbReference type="NCBI Taxonomy" id="1708541"/>
    <lineage>
        <taxon>Eukaryota</taxon>
        <taxon>Fungi</taxon>
        <taxon>Dikarya</taxon>
        <taxon>Basidiomycota</taxon>
        <taxon>Wallemiomycotina</taxon>
        <taxon>Wallemiomycetes</taxon>
        <taxon>Wallemiales</taxon>
        <taxon>Wallemiaceae</taxon>
        <taxon>Wallemia</taxon>
    </lineage>
</organism>
<dbReference type="PROSITE" id="PS00108">
    <property type="entry name" value="PROTEIN_KINASE_ST"/>
    <property type="match status" value="1"/>
</dbReference>
<evidence type="ECO:0000256" key="5">
    <source>
        <dbReference type="ARBA" id="ARBA00022840"/>
    </source>
</evidence>
<dbReference type="InterPro" id="IPR011009">
    <property type="entry name" value="Kinase-like_dom_sf"/>
</dbReference>
<feature type="compositionally biased region" description="Acidic residues" evidence="7">
    <location>
        <begin position="736"/>
        <end position="752"/>
    </location>
</feature>
<dbReference type="Gene3D" id="1.10.510.10">
    <property type="entry name" value="Transferase(Phosphotransferase) domain 1"/>
    <property type="match status" value="1"/>
</dbReference>
<feature type="compositionally biased region" description="Low complexity" evidence="7">
    <location>
        <begin position="118"/>
        <end position="127"/>
    </location>
</feature>
<evidence type="ECO:0000256" key="6">
    <source>
        <dbReference type="PROSITE-ProRule" id="PRU10141"/>
    </source>
</evidence>
<name>A0A4T0MLD4_9BASI</name>
<dbReference type="PANTHER" id="PTHR48016:SF56">
    <property type="entry name" value="MAPKK KINASE"/>
    <property type="match status" value="1"/>
</dbReference>
<feature type="compositionally biased region" description="Pro residues" evidence="7">
    <location>
        <begin position="548"/>
        <end position="559"/>
    </location>
</feature>
<feature type="domain" description="Protein kinase" evidence="8">
    <location>
        <begin position="764"/>
        <end position="1032"/>
    </location>
</feature>
<dbReference type="Pfam" id="PF07647">
    <property type="entry name" value="SAM_2"/>
    <property type="match status" value="1"/>
</dbReference>
<dbReference type="AlphaFoldDB" id="A0A4T0MLD4"/>
<dbReference type="PROSITE" id="PS50105">
    <property type="entry name" value="SAM_DOMAIN"/>
    <property type="match status" value="1"/>
</dbReference>
<feature type="compositionally biased region" description="Polar residues" evidence="7">
    <location>
        <begin position="571"/>
        <end position="584"/>
    </location>
</feature>
<comment type="similarity">
    <text evidence="1">Belongs to the protein kinase superfamily. STE Ser/Thr protein kinase family. MAP kinase kinase kinase subfamily.</text>
</comment>
<feature type="binding site" evidence="6">
    <location>
        <position position="793"/>
    </location>
    <ligand>
        <name>ATP</name>
        <dbReference type="ChEBI" id="CHEBI:30616"/>
    </ligand>
</feature>
<dbReference type="InterPro" id="IPR013761">
    <property type="entry name" value="SAM/pointed_sf"/>
</dbReference>
<dbReference type="SMART" id="SM00454">
    <property type="entry name" value="SAM"/>
    <property type="match status" value="1"/>
</dbReference>
<dbReference type="InterPro" id="IPR001660">
    <property type="entry name" value="SAM"/>
</dbReference>
<dbReference type="FunFam" id="1.10.510.10:FF:000334">
    <property type="entry name" value="Serine/threonine-protein kinase STE11"/>
    <property type="match status" value="1"/>
</dbReference>
<evidence type="ECO:0000259" key="8">
    <source>
        <dbReference type="PROSITE" id="PS50011"/>
    </source>
</evidence>
<dbReference type="SMART" id="SM00220">
    <property type="entry name" value="S_TKc"/>
    <property type="match status" value="1"/>
</dbReference>
<feature type="region of interest" description="Disordered" evidence="7">
    <location>
        <begin position="88"/>
        <end position="202"/>
    </location>
</feature>
<dbReference type="Gene3D" id="3.10.20.90">
    <property type="entry name" value="Phosphatidylinositol 3-kinase Catalytic Subunit, Chain A, domain 1"/>
    <property type="match status" value="1"/>
</dbReference>
<dbReference type="Gene3D" id="1.10.150.50">
    <property type="entry name" value="Transcription Factor, Ets-1"/>
    <property type="match status" value="1"/>
</dbReference>
<feature type="compositionally biased region" description="Polar residues" evidence="7">
    <location>
        <begin position="158"/>
        <end position="202"/>
    </location>
</feature>
<sequence length="1068" mass="118437">MDESFHRRVQNWRDDDISNFLNEHNCAIYVPLFRDNDIRGDNILDVDQIALKEMGIPKVGDRVKINVAINGLRNRCFDELVQLDQKKSRSLALSRSEGDNRQRVATSKSSQTRPPPLVLDQLQPPQQHKNDIPYQPQNKSAKSTLAALGVPGLKRPRGNSNPSNRDLYTSSPLPQPSNSSRKNLLNISSGSIKRPSTSNVVSRKQLALNGTRPNTANPALHPYAKSQVSPTESIREEMFENGYRIGAGPYQSHNNSKLSLTDVRRKCVKFITAEDGFTRVVDVSECENASDVLARVLKKFGKINYQAKSQSGAIEDNDRSYFVYQGWGVFRCVDGQIYGYPLSESEIIAVCQSPPNDSQRERGLYIQRTEDWQLPKPKSKKKFEAFFTDMTPQKKTSKQALQKQSAESLRIKKKTNRASMMSVMSGLGAVPEHDEKPLYESAAQLPSVNQADRVANPRGRLQNFHGQRPPSELISTHLADFFPTADIKSINKTARNSRIHRRDGSSVSTSSRPIWESEPMPELPIPPSKFFDEKYKIPQKEPPKDDIPPVPAEQPPMLPPVNVEPLDWSETKSMGSLKPSSIASKKSKGGPNDDTSSILTMDQVVQEVENRVSNDDYRDVVEIGSIHSEEGSIHDESELKRKEEQTGRVSPAYSQLSPKQQPLDLRASPVSQHSQRSDVSPSSPTSQASPGSKSKALSTHSNEANESRSPSPLEPPPEINIGDNFLRRPSVGLGPEAEENQVDYVPTDDEDDKYSYNERKPIKWHKGALIGSGSFGSVYLGMNKSTGLLMAVKQVDLPAGNSTGVHIEPRKKSMLDALEREIELLKVLKHKNIVQYLDSSLDEACLNIFLEYVPGGSVAALLQNYGAFEEELVRNFVKQILTGLNYLHTKGIIHRDIKGANILVDNKGGVKISDFGISKKKVTDNLFGANKVVRQSLQGSVFWMAPEVVKQEPYTRKADIWSLGCLIVEMLTGEHPFPSLNQMQAIFKIGSSASPTIPDDISDDAKDFLKQTFETDSAARPSAAVLERSAFITQITATEAGNKDALKEAVASTADVSTPTHTQDLEVL</sequence>
<dbReference type="FunFam" id="3.30.200.20:FF:000387">
    <property type="entry name" value="Serine/threonine-protein kinase STE11"/>
    <property type="match status" value="1"/>
</dbReference>
<feature type="compositionally biased region" description="Polar residues" evidence="7">
    <location>
        <begin position="669"/>
        <end position="704"/>
    </location>
</feature>
<dbReference type="InterPro" id="IPR029458">
    <property type="entry name" value="Ras-bd_By2"/>
</dbReference>
<dbReference type="SUPFAM" id="SSF56112">
    <property type="entry name" value="Protein kinase-like (PK-like)"/>
    <property type="match status" value="1"/>
</dbReference>
<evidence type="ECO:0000256" key="1">
    <source>
        <dbReference type="ARBA" id="ARBA00006529"/>
    </source>
</evidence>
<keyword evidence="5 6" id="KW-0067">ATP-binding</keyword>